<protein>
    <submittedName>
        <fullName evidence="8">EamA/RhaT family transporter</fullName>
    </submittedName>
</protein>
<feature type="transmembrane region" description="Helical" evidence="6">
    <location>
        <begin position="262"/>
        <end position="280"/>
    </location>
</feature>
<dbReference type="EMBL" id="NXLX01000003">
    <property type="protein sequence ID" value="RDU74265.1"/>
    <property type="molecule type" value="Genomic_DNA"/>
</dbReference>
<feature type="transmembrane region" description="Helical" evidence="6">
    <location>
        <begin position="209"/>
        <end position="231"/>
    </location>
</feature>
<sequence length="282" mass="31329">MFNPQSKLLLFALLAESFIIYASVLVKIVELTPIILGFYRVALAIPFFLIFAQKDIFKTPLKDALLMILAGIFFGLDLVFFNTALHHTSVAHVNLISSLVCFTLVPIGAIFFKEKITLSFIMGSLVALVGIFLLLGGRESNSPSSLFGDFLAFLSMCCYSIFLALVYRIRKTYNTMILMFFACIGSSILLLPMGGFLEGWQIPENPKEWFYVLLVVLFGQILGQGFFGYIMGKLDTKTSSLILLFSPITAVILGFICLREIISFLECLGICIILAGIFIAKK</sequence>
<dbReference type="PANTHER" id="PTHR32322:SF18">
    <property type="entry name" value="S-ADENOSYLMETHIONINE_S-ADENOSYLHOMOCYSTEINE TRANSPORTER"/>
    <property type="match status" value="1"/>
</dbReference>
<dbReference type="InterPro" id="IPR037185">
    <property type="entry name" value="EmrE-like"/>
</dbReference>
<evidence type="ECO:0000256" key="3">
    <source>
        <dbReference type="ARBA" id="ARBA00022692"/>
    </source>
</evidence>
<keyword evidence="9" id="KW-1185">Reference proteome</keyword>
<feature type="transmembrane region" description="Helical" evidence="6">
    <location>
        <begin position="64"/>
        <end position="85"/>
    </location>
</feature>
<feature type="transmembrane region" description="Helical" evidence="6">
    <location>
        <begin position="238"/>
        <end position="256"/>
    </location>
</feature>
<feature type="transmembrane region" description="Helical" evidence="6">
    <location>
        <begin position="32"/>
        <end position="52"/>
    </location>
</feature>
<dbReference type="PANTHER" id="PTHR32322">
    <property type="entry name" value="INNER MEMBRANE TRANSPORTER"/>
    <property type="match status" value="1"/>
</dbReference>
<dbReference type="InterPro" id="IPR000620">
    <property type="entry name" value="EamA_dom"/>
</dbReference>
<reference evidence="8 9" key="1">
    <citation type="submission" date="2018-04" db="EMBL/GenBank/DDBJ databases">
        <title>Novel Campyloabacter and Helicobacter Species and Strains.</title>
        <authorList>
            <person name="Mannion A.J."/>
            <person name="Shen Z."/>
            <person name="Fox J.G."/>
        </authorList>
    </citation>
    <scope>NUCLEOTIDE SEQUENCE [LARGE SCALE GENOMIC DNA]</scope>
    <source>
        <strain evidence="8 9">MIT 04-9362</strain>
    </source>
</reference>
<evidence type="ECO:0000256" key="6">
    <source>
        <dbReference type="SAM" id="Phobius"/>
    </source>
</evidence>
<evidence type="ECO:0000256" key="5">
    <source>
        <dbReference type="ARBA" id="ARBA00023136"/>
    </source>
</evidence>
<keyword evidence="3 6" id="KW-0812">Transmembrane</keyword>
<feature type="transmembrane region" description="Helical" evidence="6">
    <location>
        <begin position="91"/>
        <end position="112"/>
    </location>
</feature>
<feature type="domain" description="EamA" evidence="7">
    <location>
        <begin position="9"/>
        <end position="135"/>
    </location>
</feature>
<organism evidence="8 9">
    <name type="scientific">Helicobacter anseris</name>
    <dbReference type="NCBI Taxonomy" id="375926"/>
    <lineage>
        <taxon>Bacteria</taxon>
        <taxon>Pseudomonadati</taxon>
        <taxon>Campylobacterota</taxon>
        <taxon>Epsilonproteobacteria</taxon>
        <taxon>Campylobacterales</taxon>
        <taxon>Helicobacteraceae</taxon>
        <taxon>Helicobacter</taxon>
    </lineage>
</organism>
<feature type="transmembrane region" description="Helical" evidence="6">
    <location>
        <begin position="119"/>
        <end position="138"/>
    </location>
</feature>
<comment type="caution">
    <text evidence="8">The sequence shown here is derived from an EMBL/GenBank/DDBJ whole genome shotgun (WGS) entry which is preliminary data.</text>
</comment>
<evidence type="ECO:0000313" key="8">
    <source>
        <dbReference type="EMBL" id="RDU74265.1"/>
    </source>
</evidence>
<feature type="transmembrane region" description="Helical" evidence="6">
    <location>
        <begin position="176"/>
        <end position="197"/>
    </location>
</feature>
<dbReference type="RefSeq" id="WP_115578560.1">
    <property type="nucleotide sequence ID" value="NZ_NXLX01000003.1"/>
</dbReference>
<feature type="domain" description="EamA" evidence="7">
    <location>
        <begin position="147"/>
        <end position="279"/>
    </location>
</feature>
<name>A0A3D8JAS0_9HELI</name>
<keyword evidence="5 6" id="KW-0472">Membrane</keyword>
<dbReference type="GO" id="GO:0005886">
    <property type="term" value="C:plasma membrane"/>
    <property type="evidence" value="ECO:0007669"/>
    <property type="project" value="UniProtKB-SubCell"/>
</dbReference>
<evidence type="ECO:0000313" key="9">
    <source>
        <dbReference type="Proteomes" id="UP000256695"/>
    </source>
</evidence>
<dbReference type="InterPro" id="IPR050638">
    <property type="entry name" value="AA-Vitamin_Transporters"/>
</dbReference>
<dbReference type="AlphaFoldDB" id="A0A3D8JAS0"/>
<comment type="subcellular location">
    <subcellularLocation>
        <location evidence="1">Cell membrane</location>
        <topology evidence="1">Multi-pass membrane protein</topology>
    </subcellularLocation>
</comment>
<keyword evidence="4 6" id="KW-1133">Transmembrane helix</keyword>
<evidence type="ECO:0000256" key="1">
    <source>
        <dbReference type="ARBA" id="ARBA00004651"/>
    </source>
</evidence>
<dbReference type="Proteomes" id="UP000256695">
    <property type="component" value="Unassembled WGS sequence"/>
</dbReference>
<dbReference type="OrthoDB" id="5321939at2"/>
<evidence type="ECO:0000256" key="2">
    <source>
        <dbReference type="ARBA" id="ARBA00022475"/>
    </source>
</evidence>
<evidence type="ECO:0000259" key="7">
    <source>
        <dbReference type="Pfam" id="PF00892"/>
    </source>
</evidence>
<dbReference type="SUPFAM" id="SSF103481">
    <property type="entry name" value="Multidrug resistance efflux transporter EmrE"/>
    <property type="match status" value="2"/>
</dbReference>
<proteinExistence type="predicted"/>
<feature type="transmembrane region" description="Helical" evidence="6">
    <location>
        <begin position="150"/>
        <end position="169"/>
    </location>
</feature>
<gene>
    <name evidence="8" type="ORF">CQA57_01950</name>
</gene>
<keyword evidence="2" id="KW-1003">Cell membrane</keyword>
<accession>A0A3D8JAS0</accession>
<dbReference type="Pfam" id="PF00892">
    <property type="entry name" value="EamA"/>
    <property type="match status" value="2"/>
</dbReference>
<evidence type="ECO:0000256" key="4">
    <source>
        <dbReference type="ARBA" id="ARBA00022989"/>
    </source>
</evidence>